<evidence type="ECO:0000313" key="3">
    <source>
        <dbReference type="Proteomes" id="UP001501479"/>
    </source>
</evidence>
<dbReference type="RefSeq" id="WP_344962764.1">
    <property type="nucleotide sequence ID" value="NZ_BAABDS010000010.1"/>
</dbReference>
<evidence type="ECO:0000313" key="2">
    <source>
        <dbReference type="EMBL" id="GAA3704121.1"/>
    </source>
</evidence>
<organism evidence="2 3">
    <name type="scientific">Oceanisphaera sediminis</name>
    <dbReference type="NCBI Taxonomy" id="981381"/>
    <lineage>
        <taxon>Bacteria</taxon>
        <taxon>Pseudomonadati</taxon>
        <taxon>Pseudomonadota</taxon>
        <taxon>Gammaproteobacteria</taxon>
        <taxon>Aeromonadales</taxon>
        <taxon>Aeromonadaceae</taxon>
        <taxon>Oceanisphaera</taxon>
    </lineage>
</organism>
<reference evidence="3" key="1">
    <citation type="journal article" date="2019" name="Int. J. Syst. Evol. Microbiol.">
        <title>The Global Catalogue of Microorganisms (GCM) 10K type strain sequencing project: providing services to taxonomists for standard genome sequencing and annotation.</title>
        <authorList>
            <consortium name="The Broad Institute Genomics Platform"/>
            <consortium name="The Broad Institute Genome Sequencing Center for Infectious Disease"/>
            <person name="Wu L."/>
            <person name="Ma J."/>
        </authorList>
    </citation>
    <scope>NUCLEOTIDE SEQUENCE [LARGE SCALE GENOMIC DNA]</scope>
    <source>
        <strain evidence="3">JCM 17329</strain>
    </source>
</reference>
<keyword evidence="3" id="KW-1185">Reference proteome</keyword>
<dbReference type="Proteomes" id="UP001501479">
    <property type="component" value="Unassembled WGS sequence"/>
</dbReference>
<protein>
    <recommendedName>
        <fullName evidence="1">HipA-like kinase domain-containing protein</fullName>
    </recommendedName>
</protein>
<feature type="domain" description="HipA-like kinase" evidence="1">
    <location>
        <begin position="6"/>
        <end position="245"/>
    </location>
</feature>
<proteinExistence type="predicted"/>
<evidence type="ECO:0000259" key="1">
    <source>
        <dbReference type="Pfam" id="PF20613"/>
    </source>
</evidence>
<dbReference type="InterPro" id="IPR046748">
    <property type="entry name" value="HipA_2"/>
</dbReference>
<name>A0ABP7DJF1_9GAMM</name>
<comment type="caution">
    <text evidence="2">The sequence shown here is derived from an EMBL/GenBank/DDBJ whole genome shotgun (WGS) entry which is preliminary data.</text>
</comment>
<sequence>MSYIQIKEIIEQANAGYTQPYLCQGEDEVTYIVKSRESLPAEELVYEWVSAGLARAFGLPCPKPVIMEGFGGLWPFYSNYGWHFDYDYSFATPLVLGAMDMNYAQSLELEKDFQRDLFIFDYWIQNGDRMLSRHGGNVNLLYDNAQKKPVVIDHNQAFAPGFDPNDFSRSHVFGYDNRPDFRIDLVDQCQLGQRLDAALGSLNTIVASMPEEWHDEANNRLGRDVIDDHIRPILEKCNKPDFWQDVEP</sequence>
<dbReference type="Pfam" id="PF20613">
    <property type="entry name" value="HipA_2"/>
    <property type="match status" value="1"/>
</dbReference>
<gene>
    <name evidence="2" type="ORF">GCM10022421_08680</name>
</gene>
<dbReference type="EMBL" id="BAABDS010000010">
    <property type="protein sequence ID" value="GAA3704121.1"/>
    <property type="molecule type" value="Genomic_DNA"/>
</dbReference>
<accession>A0ABP7DJF1</accession>